<dbReference type="Proteomes" id="UP000190274">
    <property type="component" value="Chromosome G"/>
</dbReference>
<evidence type="ECO:0000313" key="18">
    <source>
        <dbReference type="EMBL" id="SCU94422.1"/>
    </source>
</evidence>
<dbReference type="InterPro" id="IPR025789">
    <property type="entry name" value="DOT1_dom"/>
</dbReference>
<dbReference type="GO" id="GO:0042393">
    <property type="term" value="F:histone binding"/>
    <property type="evidence" value="ECO:0007669"/>
    <property type="project" value="InterPro"/>
</dbReference>
<sequence>MAYESSSAGESIMSDVSRSSTVETSAKSEDEGRPALKGPKVKKSVLSLLDDAFRYSAYDEFSMPDGFLRSRSRKVCDGDQDATTLRPNANKIDENDKLAGRIRKGRKVKMTKMVTKATVTAQKTKRSAAYGRKNTDAQQVIKREPGPGVKKATSFSKGTLRKSTSSGVKRGKNGVTVAKGRRKKADIPKLDSFITNWESHLTKVTGIVDLDGLRNSSGFKEELVHSCNVHRPKSTHNRTVKLRYILYPDYFEEFVVNFKSDLSRYNPMSEIGRIIEFTCLVYVPPKYRPRMETQIIKPLNHSFDLEDQDEFVKLIELYNEFISGIPRPEILQQLASLRDLPTSFLHTILHMVYVRTIHPNAGALKKYQAFSNYVYGELLPKFLTTTYEKCGLKPEHIFMDLGSGVGNCVFQAALEFGCKLSFGCELMPNASALTEAQEKELRARCKLYGLNVGSLQFSLRKSFVGNPEVQELLPQCDVLLVNNFIFDAKLNELVRKLIQPLKVGCKIITLKSLRPFGHTVNHDNATDILNRLKVEKFELEEDSVSWTHRGGEFFISTVQEDIEGEIFTTHSKGRTRSKRVVKYTR</sequence>
<protein>
    <recommendedName>
        <fullName evidence="3 14">Histone-lysine N-methyltransferase, H3 lysine-79 specific</fullName>
        <ecNumber evidence="2 14">2.1.1.360</ecNumber>
    </recommendedName>
    <alternativeName>
        <fullName evidence="12 14">Histone H3-K79 methyltransferase</fullName>
    </alternativeName>
</protein>
<evidence type="ECO:0000256" key="16">
    <source>
        <dbReference type="SAM" id="MobiDB-lite"/>
    </source>
</evidence>
<dbReference type="GO" id="GO:0000786">
    <property type="term" value="C:nucleosome"/>
    <property type="evidence" value="ECO:0007669"/>
    <property type="project" value="InterPro"/>
</dbReference>
<dbReference type="PIRSF" id="PIRSF017570">
    <property type="entry name" value="Histone_H3-K79_MeTrfase"/>
    <property type="match status" value="1"/>
</dbReference>
<comment type="function">
    <text evidence="14">Histone methyltransferase that specifically trimethylates histone H3 to form H3K79me3. This methylation is required for telomere silencing and for the pachytene checkpoint during the meiotic cell cycle by allowing the recruitment of RAD9 to double strand breaks. Nucleosomes are preferred as substrate compared to free histone.</text>
</comment>
<dbReference type="GO" id="GO:0032259">
    <property type="term" value="P:methylation"/>
    <property type="evidence" value="ECO:0007669"/>
    <property type="project" value="UniProtKB-KW"/>
</dbReference>
<dbReference type="GO" id="GO:0005634">
    <property type="term" value="C:nucleus"/>
    <property type="evidence" value="ECO:0007669"/>
    <property type="project" value="UniProtKB-SubCell"/>
</dbReference>
<evidence type="ECO:0000256" key="5">
    <source>
        <dbReference type="ARBA" id="ARBA00022679"/>
    </source>
</evidence>
<feature type="region of interest" description="Disordered" evidence="16">
    <location>
        <begin position="144"/>
        <end position="181"/>
    </location>
</feature>
<dbReference type="InterPro" id="IPR029063">
    <property type="entry name" value="SAM-dependent_MTases_sf"/>
</dbReference>
<comment type="subcellular location">
    <subcellularLocation>
        <location evidence="1 14">Nucleus</location>
    </subcellularLocation>
</comment>
<feature type="compositionally biased region" description="Polar residues" evidence="16">
    <location>
        <begin position="153"/>
        <end position="167"/>
    </location>
</feature>
<dbReference type="GO" id="GO:0031573">
    <property type="term" value="P:mitotic intra-S DNA damage checkpoint signaling"/>
    <property type="evidence" value="ECO:0007669"/>
    <property type="project" value="EnsemblFungi"/>
</dbReference>
<feature type="binding site" evidence="15">
    <location>
        <position position="425"/>
    </location>
    <ligand>
        <name>S-adenosyl-L-methionine</name>
        <dbReference type="ChEBI" id="CHEBI:59789"/>
    </ligand>
</feature>
<dbReference type="AlphaFoldDB" id="A0A1G4JU18"/>
<keyword evidence="8 14" id="KW-0156">Chromatin regulator</keyword>
<dbReference type="Pfam" id="PF08123">
    <property type="entry name" value="DOT1"/>
    <property type="match status" value="1"/>
</dbReference>
<evidence type="ECO:0000256" key="6">
    <source>
        <dbReference type="ARBA" id="ARBA00022691"/>
    </source>
</evidence>
<keyword evidence="5 14" id="KW-0808">Transferase</keyword>
<evidence type="ECO:0000256" key="9">
    <source>
        <dbReference type="ARBA" id="ARBA00023015"/>
    </source>
</evidence>
<dbReference type="InterPro" id="IPR021162">
    <property type="entry name" value="Dot1"/>
</dbReference>
<reference evidence="19" key="1">
    <citation type="submission" date="2016-03" db="EMBL/GenBank/DDBJ databases">
        <authorList>
            <person name="Devillers H."/>
        </authorList>
    </citation>
    <scope>NUCLEOTIDE SEQUENCE [LARGE SCALE GENOMIC DNA]</scope>
</reference>
<keyword evidence="4 14" id="KW-0489">Methyltransferase</keyword>
<evidence type="ECO:0000256" key="11">
    <source>
        <dbReference type="ARBA" id="ARBA00023242"/>
    </source>
</evidence>
<dbReference type="Gene3D" id="1.10.260.170">
    <property type="match status" value="1"/>
</dbReference>
<comment type="similarity">
    <text evidence="14">Belongs to the class I-like SAM-binding methyltransferase superfamily. DOT1 family.</text>
</comment>
<evidence type="ECO:0000256" key="2">
    <source>
        <dbReference type="ARBA" id="ARBA00012190"/>
    </source>
</evidence>
<accession>A0A1G4JU18</accession>
<evidence type="ECO:0000256" key="7">
    <source>
        <dbReference type="ARBA" id="ARBA00022737"/>
    </source>
</evidence>
<evidence type="ECO:0000256" key="15">
    <source>
        <dbReference type="PIRSR" id="PIRSR017570-1"/>
    </source>
</evidence>
<keyword evidence="9 14" id="KW-0805">Transcription regulation</keyword>
<dbReference type="EC" id="2.1.1.360" evidence="2 14"/>
<evidence type="ECO:0000259" key="17">
    <source>
        <dbReference type="PROSITE" id="PS51569"/>
    </source>
</evidence>
<keyword evidence="10 14" id="KW-0804">Transcription</keyword>
<dbReference type="Gene3D" id="3.40.50.150">
    <property type="entry name" value="Vaccinia Virus protein VP39"/>
    <property type="match status" value="1"/>
</dbReference>
<dbReference type="FunFam" id="3.40.50.150:FF:000033">
    <property type="entry name" value="Histone-lysine N-methyltransferase, H3 lysine-79 specific"/>
    <property type="match status" value="1"/>
</dbReference>
<dbReference type="GO" id="GO:0031509">
    <property type="term" value="P:subtelomeric heterochromatin formation"/>
    <property type="evidence" value="ECO:0007669"/>
    <property type="project" value="EnsemblFungi"/>
</dbReference>
<dbReference type="EMBL" id="LT598457">
    <property type="protein sequence ID" value="SCU94422.1"/>
    <property type="molecule type" value="Genomic_DNA"/>
</dbReference>
<keyword evidence="6 14" id="KW-0949">S-adenosyl-L-methionine</keyword>
<comment type="catalytic activity">
    <reaction evidence="13 14">
        <text>L-lysyl(79)-[histone H3] + 3 S-adenosyl-L-methionine = N(6),N(6),N(6)-trimethyl-L-lysyl(79)-[histone H3] + 3 S-adenosyl-L-homocysteine + 3 H(+)</text>
        <dbReference type="Rhea" id="RHEA:60328"/>
        <dbReference type="Rhea" id="RHEA-COMP:15549"/>
        <dbReference type="Rhea" id="RHEA-COMP:15552"/>
        <dbReference type="ChEBI" id="CHEBI:15378"/>
        <dbReference type="ChEBI" id="CHEBI:29969"/>
        <dbReference type="ChEBI" id="CHEBI:57856"/>
        <dbReference type="ChEBI" id="CHEBI:59789"/>
        <dbReference type="ChEBI" id="CHEBI:61961"/>
        <dbReference type="EC" id="2.1.1.360"/>
    </reaction>
</comment>
<feature type="domain" description="DOT1" evidence="17">
    <location>
        <begin position="254"/>
        <end position="571"/>
    </location>
</feature>
<dbReference type="OrthoDB" id="443402at2759"/>
<dbReference type="PANTHER" id="PTHR21451">
    <property type="entry name" value="HISTONE H3 METHYLTRANSFERASE"/>
    <property type="match status" value="1"/>
</dbReference>
<dbReference type="GO" id="GO:0000781">
    <property type="term" value="C:chromosome, telomeric region"/>
    <property type="evidence" value="ECO:0007669"/>
    <property type="project" value="GOC"/>
</dbReference>
<evidence type="ECO:0000256" key="8">
    <source>
        <dbReference type="ARBA" id="ARBA00022853"/>
    </source>
</evidence>
<evidence type="ECO:0000313" key="19">
    <source>
        <dbReference type="Proteomes" id="UP000190274"/>
    </source>
</evidence>
<dbReference type="GO" id="GO:0070911">
    <property type="term" value="P:global genome nucleotide-excision repair"/>
    <property type="evidence" value="ECO:0007669"/>
    <property type="project" value="EnsemblFungi"/>
</dbReference>
<organism evidence="18 19">
    <name type="scientific">Lachancea dasiensis</name>
    <dbReference type="NCBI Taxonomy" id="1072105"/>
    <lineage>
        <taxon>Eukaryota</taxon>
        <taxon>Fungi</taxon>
        <taxon>Dikarya</taxon>
        <taxon>Ascomycota</taxon>
        <taxon>Saccharomycotina</taxon>
        <taxon>Saccharomycetes</taxon>
        <taxon>Saccharomycetales</taxon>
        <taxon>Saccharomycetaceae</taxon>
        <taxon>Lachancea</taxon>
    </lineage>
</organism>
<dbReference type="GO" id="GO:0006334">
    <property type="term" value="P:nucleosome assembly"/>
    <property type="evidence" value="ECO:0007669"/>
    <property type="project" value="EnsemblFungi"/>
</dbReference>
<dbReference type="GO" id="GO:0006301">
    <property type="term" value="P:DNA damage tolerance"/>
    <property type="evidence" value="ECO:0007669"/>
    <property type="project" value="EnsemblFungi"/>
</dbReference>
<feature type="binding site" evidence="15">
    <location>
        <begin position="462"/>
        <end position="463"/>
    </location>
    <ligand>
        <name>S-adenosyl-L-methionine</name>
        <dbReference type="ChEBI" id="CHEBI:59789"/>
    </ligand>
</feature>
<dbReference type="SUPFAM" id="SSF53335">
    <property type="entry name" value="S-adenosyl-L-methionine-dependent methyltransferases"/>
    <property type="match status" value="1"/>
</dbReference>
<dbReference type="InterPro" id="IPR030445">
    <property type="entry name" value="H3-K79_meTrfase"/>
</dbReference>
<dbReference type="GO" id="GO:0051598">
    <property type="term" value="P:meiotic recombination checkpoint signaling"/>
    <property type="evidence" value="ECO:0007669"/>
    <property type="project" value="EnsemblFungi"/>
</dbReference>
<evidence type="ECO:0000256" key="14">
    <source>
        <dbReference type="PIRNR" id="PIRNR017570"/>
    </source>
</evidence>
<feature type="compositionally biased region" description="Polar residues" evidence="16">
    <location>
        <begin position="1"/>
        <end position="25"/>
    </location>
</feature>
<proteinExistence type="inferred from homology"/>
<evidence type="ECO:0000256" key="10">
    <source>
        <dbReference type="ARBA" id="ARBA00023163"/>
    </source>
</evidence>
<dbReference type="PANTHER" id="PTHR21451:SF0">
    <property type="entry name" value="HISTONE-LYSINE N-METHYLTRANSFERASE, H3 LYSINE-79 SPECIFIC"/>
    <property type="match status" value="1"/>
</dbReference>
<feature type="region of interest" description="Disordered" evidence="16">
    <location>
        <begin position="1"/>
        <end position="41"/>
    </location>
</feature>
<evidence type="ECO:0000256" key="3">
    <source>
        <dbReference type="ARBA" id="ARBA00020987"/>
    </source>
</evidence>
<dbReference type="GO" id="GO:0140956">
    <property type="term" value="F:histone H3K79 trimethyltransferase activity"/>
    <property type="evidence" value="ECO:0007669"/>
    <property type="project" value="UniProtKB-EC"/>
</dbReference>
<dbReference type="STRING" id="1266660.A0A1G4JU18"/>
<evidence type="ECO:0000256" key="1">
    <source>
        <dbReference type="ARBA" id="ARBA00004123"/>
    </source>
</evidence>
<dbReference type="PROSITE" id="PS51569">
    <property type="entry name" value="DOT1"/>
    <property type="match status" value="1"/>
</dbReference>
<name>A0A1G4JU18_9SACH</name>
<keyword evidence="11 14" id="KW-0539">Nucleus</keyword>
<dbReference type="GO" id="GO:0000725">
    <property type="term" value="P:recombinational repair"/>
    <property type="evidence" value="ECO:0007669"/>
    <property type="project" value="EnsemblFungi"/>
</dbReference>
<evidence type="ECO:0000256" key="12">
    <source>
        <dbReference type="ARBA" id="ARBA00029821"/>
    </source>
</evidence>
<gene>
    <name evidence="18" type="ORF">LADA_0G08438G</name>
</gene>
<evidence type="ECO:0000256" key="4">
    <source>
        <dbReference type="ARBA" id="ARBA00022603"/>
    </source>
</evidence>
<feature type="binding site" evidence="15">
    <location>
        <begin position="398"/>
        <end position="407"/>
    </location>
    <ligand>
        <name>S-adenosyl-L-methionine</name>
        <dbReference type="ChEBI" id="CHEBI:59789"/>
    </ligand>
</feature>
<keyword evidence="7" id="KW-0677">Repeat</keyword>
<dbReference type="GO" id="GO:0031571">
    <property type="term" value="P:mitotic G1 DNA damage checkpoint signaling"/>
    <property type="evidence" value="ECO:0007669"/>
    <property type="project" value="EnsemblFungi"/>
</dbReference>
<feature type="binding site" evidence="15">
    <location>
        <begin position="375"/>
        <end position="378"/>
    </location>
    <ligand>
        <name>S-adenosyl-L-methionine</name>
        <dbReference type="ChEBI" id="CHEBI:59789"/>
    </ligand>
</feature>
<dbReference type="GO" id="GO:0031452">
    <property type="term" value="P:negative regulation of heterochromatin formation"/>
    <property type="evidence" value="ECO:0007669"/>
    <property type="project" value="EnsemblFungi"/>
</dbReference>
<keyword evidence="19" id="KW-1185">Reference proteome</keyword>
<evidence type="ECO:0000256" key="13">
    <source>
        <dbReference type="ARBA" id="ARBA00047770"/>
    </source>
</evidence>